<gene>
    <name evidence="3" type="ORF">AVDCRST_MAG58-3102</name>
</gene>
<evidence type="ECO:0000256" key="1">
    <source>
        <dbReference type="ARBA" id="ARBA00008791"/>
    </source>
</evidence>
<protein>
    <submittedName>
        <fullName evidence="3">Universal stress protein family</fullName>
    </submittedName>
</protein>
<dbReference type="InterPro" id="IPR014729">
    <property type="entry name" value="Rossmann-like_a/b/a_fold"/>
</dbReference>
<evidence type="ECO:0000313" key="3">
    <source>
        <dbReference type="EMBL" id="CAA9463927.1"/>
    </source>
</evidence>
<dbReference type="Gene3D" id="3.40.50.620">
    <property type="entry name" value="HUPs"/>
    <property type="match status" value="2"/>
</dbReference>
<feature type="domain" description="UspA" evidence="2">
    <location>
        <begin position="4"/>
        <end position="137"/>
    </location>
</feature>
<accession>A0A6J4R4G3</accession>
<dbReference type="Pfam" id="PF00582">
    <property type="entry name" value="Usp"/>
    <property type="match status" value="2"/>
</dbReference>
<organism evidence="3">
    <name type="scientific">uncultured Rubrobacteraceae bacterium</name>
    <dbReference type="NCBI Taxonomy" id="349277"/>
    <lineage>
        <taxon>Bacteria</taxon>
        <taxon>Bacillati</taxon>
        <taxon>Actinomycetota</taxon>
        <taxon>Rubrobacteria</taxon>
        <taxon>Rubrobacterales</taxon>
        <taxon>Rubrobacteraceae</taxon>
        <taxon>environmental samples</taxon>
    </lineage>
</organism>
<feature type="domain" description="UspA" evidence="2">
    <location>
        <begin position="151"/>
        <end position="289"/>
    </location>
</feature>
<dbReference type="AlphaFoldDB" id="A0A6J4R4G3"/>
<name>A0A6J4R4G3_9ACTN</name>
<dbReference type="SUPFAM" id="SSF52402">
    <property type="entry name" value="Adenine nucleotide alpha hydrolases-like"/>
    <property type="match status" value="2"/>
</dbReference>
<dbReference type="PANTHER" id="PTHR46268:SF6">
    <property type="entry name" value="UNIVERSAL STRESS PROTEIN UP12"/>
    <property type="match status" value="1"/>
</dbReference>
<dbReference type="InterPro" id="IPR006016">
    <property type="entry name" value="UspA"/>
</dbReference>
<evidence type="ECO:0000259" key="2">
    <source>
        <dbReference type="Pfam" id="PF00582"/>
    </source>
</evidence>
<dbReference type="EMBL" id="CADCVF010000065">
    <property type="protein sequence ID" value="CAA9463927.1"/>
    <property type="molecule type" value="Genomic_DNA"/>
</dbReference>
<proteinExistence type="inferred from homology"/>
<sequence length="310" mass="33112">MNYLVGLTADRGGRDALALGRMLARSGDVTLTVCIVLPEVWGHPSLARVDAEYAAFLARHAEDTVAEAREFIGGAVRAEYVSASARTATEGLITAATQTDADLIVLGSARHGPFGRFAVGSVTNEMLHTAPVPVVLTPRGYSPSSDARLPRVTCAFAGSTRSRTAFDAAVQLSRRHEVPLRLTTLVVRDRQMYPSQVGYDAERLVAEQWRAQAEEAQVRALATLPDNDTVEAGVASGRNWEDALDSLPWEEGEVLVVGSSRLGPVARVFLGSNSTKIVRSSPVPVVVIPRGADVHLAEDAPAVRSPDPEL</sequence>
<dbReference type="InterPro" id="IPR006015">
    <property type="entry name" value="Universal_stress_UspA"/>
</dbReference>
<dbReference type="CDD" id="cd00293">
    <property type="entry name" value="USP-like"/>
    <property type="match status" value="2"/>
</dbReference>
<reference evidence="3" key="1">
    <citation type="submission" date="2020-02" db="EMBL/GenBank/DDBJ databases">
        <authorList>
            <person name="Meier V. D."/>
        </authorList>
    </citation>
    <scope>NUCLEOTIDE SEQUENCE</scope>
    <source>
        <strain evidence="3">AVDCRST_MAG58</strain>
    </source>
</reference>
<dbReference type="PANTHER" id="PTHR46268">
    <property type="entry name" value="STRESS RESPONSE PROTEIN NHAX"/>
    <property type="match status" value="1"/>
</dbReference>
<comment type="similarity">
    <text evidence="1">Belongs to the universal stress protein A family.</text>
</comment>
<dbReference type="PRINTS" id="PR01438">
    <property type="entry name" value="UNVRSLSTRESS"/>
</dbReference>